<keyword evidence="2" id="KW-0418">Kinase</keyword>
<evidence type="ECO:0000313" key="3">
    <source>
        <dbReference type="Proteomes" id="UP001604336"/>
    </source>
</evidence>
<dbReference type="EMBL" id="JBFOLK010000014">
    <property type="protein sequence ID" value="KAL2461920.1"/>
    <property type="molecule type" value="Genomic_DNA"/>
</dbReference>
<reference evidence="3" key="1">
    <citation type="submission" date="2024-07" db="EMBL/GenBank/DDBJ databases">
        <title>Two chromosome-level genome assemblies of Korean endemic species Abeliophyllum distichum and Forsythia ovata (Oleaceae).</title>
        <authorList>
            <person name="Jang H."/>
        </authorList>
    </citation>
    <scope>NUCLEOTIDE SEQUENCE [LARGE SCALE GENOMIC DNA]</scope>
</reference>
<organism evidence="2 3">
    <name type="scientific">Abeliophyllum distichum</name>
    <dbReference type="NCBI Taxonomy" id="126358"/>
    <lineage>
        <taxon>Eukaryota</taxon>
        <taxon>Viridiplantae</taxon>
        <taxon>Streptophyta</taxon>
        <taxon>Embryophyta</taxon>
        <taxon>Tracheophyta</taxon>
        <taxon>Spermatophyta</taxon>
        <taxon>Magnoliopsida</taxon>
        <taxon>eudicotyledons</taxon>
        <taxon>Gunneridae</taxon>
        <taxon>Pentapetalae</taxon>
        <taxon>asterids</taxon>
        <taxon>lamiids</taxon>
        <taxon>Lamiales</taxon>
        <taxon>Oleaceae</taxon>
        <taxon>Forsythieae</taxon>
        <taxon>Abeliophyllum</taxon>
    </lineage>
</organism>
<accession>A0ABD1PDG9</accession>
<dbReference type="Proteomes" id="UP001604336">
    <property type="component" value="Unassembled WGS sequence"/>
</dbReference>
<protein>
    <submittedName>
        <fullName evidence="2">Adenylate kinase</fullName>
    </submittedName>
</protein>
<dbReference type="GO" id="GO:0016301">
    <property type="term" value="F:kinase activity"/>
    <property type="evidence" value="ECO:0007669"/>
    <property type="project" value="UniProtKB-KW"/>
</dbReference>
<feature type="signal peptide" evidence="1">
    <location>
        <begin position="1"/>
        <end position="21"/>
    </location>
</feature>
<gene>
    <name evidence="2" type="ORF">Adt_45340</name>
</gene>
<comment type="caution">
    <text evidence="2">The sequence shown here is derived from an EMBL/GenBank/DDBJ whole genome shotgun (WGS) entry which is preliminary data.</text>
</comment>
<keyword evidence="1" id="KW-0732">Signal</keyword>
<proteinExistence type="predicted"/>
<keyword evidence="2" id="KW-0808">Transferase</keyword>
<dbReference type="Gene3D" id="3.40.50.300">
    <property type="entry name" value="P-loop containing nucleotide triphosphate hydrolases"/>
    <property type="match status" value="1"/>
</dbReference>
<sequence>MAVLSHLRVAGVAICITSAWSEPSLRISDRRLRWTMITTVMMMNNRRRGSGGQWRNSRKDGIRWGLGVQWVIIGDPVARQHVYAERLSKLLDVAHISMGTLIRQELHPHSSL</sequence>
<keyword evidence="3" id="KW-1185">Reference proteome</keyword>
<name>A0ABD1PDG9_9LAMI</name>
<evidence type="ECO:0000313" key="2">
    <source>
        <dbReference type="EMBL" id="KAL2461920.1"/>
    </source>
</evidence>
<dbReference type="InterPro" id="IPR027417">
    <property type="entry name" value="P-loop_NTPase"/>
</dbReference>
<feature type="chain" id="PRO_5044779797" evidence="1">
    <location>
        <begin position="22"/>
        <end position="112"/>
    </location>
</feature>
<evidence type="ECO:0000256" key="1">
    <source>
        <dbReference type="SAM" id="SignalP"/>
    </source>
</evidence>
<dbReference type="AlphaFoldDB" id="A0ABD1PDG9"/>